<sequence>MNGPEHDAAPGPPARERPFFVVGQWSGPDIEVWAVLEAPGDADERSDAMEGHAMDAEDAFGTVELVFAVSAAEAEATARREAVETAERTGRRNSRSKAGSHRRISHYYR</sequence>
<reference evidence="2 3" key="1">
    <citation type="journal article" date="2023" name="Microb. Genom.">
        <title>Mesoterricola silvestris gen. nov., sp. nov., Mesoterricola sediminis sp. nov., Geothrix oryzae sp. nov., Geothrix edaphica sp. nov., Geothrix rubra sp. nov., and Geothrix limicola sp. nov., six novel members of Acidobacteriota isolated from soils.</title>
        <authorList>
            <person name="Weisberg A.J."/>
            <person name="Pearce E."/>
            <person name="Kramer C.G."/>
            <person name="Chang J.H."/>
            <person name="Clarke C.R."/>
        </authorList>
    </citation>
    <scope>NUCLEOTIDE SEQUENCE [LARGE SCALE GENOMIC DNA]</scope>
    <source>
        <strain evidence="2 3">NRRL_B-2795</strain>
    </source>
</reference>
<dbReference type="EMBL" id="JARAVY010000043">
    <property type="protein sequence ID" value="MDX2916244.1"/>
    <property type="molecule type" value="Genomic_DNA"/>
</dbReference>
<name>A0ABU4LKB2_9ACTN</name>
<dbReference type="Proteomes" id="UP001271723">
    <property type="component" value="Unassembled WGS sequence"/>
</dbReference>
<feature type="region of interest" description="Disordered" evidence="1">
    <location>
        <begin position="77"/>
        <end position="109"/>
    </location>
</feature>
<gene>
    <name evidence="2" type="ORF">PV517_47220</name>
</gene>
<organism evidence="2 3">
    <name type="scientific">Streptomyces griseiscabiei</name>
    <dbReference type="NCBI Taxonomy" id="2993540"/>
    <lineage>
        <taxon>Bacteria</taxon>
        <taxon>Bacillati</taxon>
        <taxon>Actinomycetota</taxon>
        <taxon>Actinomycetes</taxon>
        <taxon>Kitasatosporales</taxon>
        <taxon>Streptomycetaceae</taxon>
        <taxon>Streptomyces</taxon>
    </lineage>
</organism>
<evidence type="ECO:0000313" key="3">
    <source>
        <dbReference type="Proteomes" id="UP001271723"/>
    </source>
</evidence>
<feature type="compositionally biased region" description="Basic residues" evidence="1">
    <location>
        <begin position="91"/>
        <end position="109"/>
    </location>
</feature>
<comment type="caution">
    <text evidence="2">The sequence shown here is derived from an EMBL/GenBank/DDBJ whole genome shotgun (WGS) entry which is preliminary data.</text>
</comment>
<dbReference type="RefSeq" id="WP_086755731.1">
    <property type="nucleotide sequence ID" value="NZ_JARAVY010000043.1"/>
</dbReference>
<keyword evidence="3" id="KW-1185">Reference proteome</keyword>
<proteinExistence type="predicted"/>
<protein>
    <submittedName>
        <fullName evidence="2">Uncharacterized protein</fullName>
    </submittedName>
</protein>
<evidence type="ECO:0000313" key="2">
    <source>
        <dbReference type="EMBL" id="MDX2916244.1"/>
    </source>
</evidence>
<evidence type="ECO:0000256" key="1">
    <source>
        <dbReference type="SAM" id="MobiDB-lite"/>
    </source>
</evidence>
<feature type="compositionally biased region" description="Basic and acidic residues" evidence="1">
    <location>
        <begin position="77"/>
        <end position="90"/>
    </location>
</feature>
<accession>A0ABU4LKB2</accession>